<dbReference type="Proteomes" id="UP000222310">
    <property type="component" value="Unassembled WGS sequence"/>
</dbReference>
<reference evidence="1 2" key="1">
    <citation type="submission" date="2015-02" db="EMBL/GenBank/DDBJ databases">
        <title>Nostoc linckia genome annotation.</title>
        <authorList>
            <person name="Zhou Z."/>
        </authorList>
    </citation>
    <scope>NUCLEOTIDE SEQUENCE [LARGE SCALE GENOMIC DNA]</scope>
    <source>
        <strain evidence="2">z8</strain>
    </source>
</reference>
<evidence type="ECO:0000313" key="1">
    <source>
        <dbReference type="EMBL" id="PHJ94024.1"/>
    </source>
</evidence>
<gene>
    <name evidence="1" type="ORF">VF08_34405</name>
</gene>
<protein>
    <submittedName>
        <fullName evidence="1">Uncharacterized protein</fullName>
    </submittedName>
</protein>
<evidence type="ECO:0000313" key="2">
    <source>
        <dbReference type="Proteomes" id="UP000222310"/>
    </source>
</evidence>
<name>A0A9Q5Z572_NOSLI</name>
<dbReference type="AlphaFoldDB" id="A0A9Q5Z572"/>
<comment type="caution">
    <text evidence="1">The sequence shown here is derived from an EMBL/GenBank/DDBJ whole genome shotgun (WGS) entry which is preliminary data.</text>
</comment>
<proteinExistence type="predicted"/>
<dbReference type="GeneID" id="57097342"/>
<dbReference type="RefSeq" id="WP_099072981.1">
    <property type="nucleotide sequence ID" value="NZ_LAHD01000173.1"/>
</dbReference>
<organism evidence="1 2">
    <name type="scientific">Nostoc linckia z8</name>
    <dbReference type="NCBI Taxonomy" id="1628746"/>
    <lineage>
        <taxon>Bacteria</taxon>
        <taxon>Bacillati</taxon>
        <taxon>Cyanobacteriota</taxon>
        <taxon>Cyanophyceae</taxon>
        <taxon>Nostocales</taxon>
        <taxon>Nostocaceae</taxon>
        <taxon>Nostoc</taxon>
    </lineage>
</organism>
<accession>A0A9Q5Z572</accession>
<sequence>MSLPDDSGDQLTNEIMDAIRDCLAYDPECEDLLYTLLDDTLTVDEFDDALYTAVFNAVRAHQQAQQQ</sequence>
<dbReference type="EMBL" id="LAHD01000173">
    <property type="protein sequence ID" value="PHJ94024.1"/>
    <property type="molecule type" value="Genomic_DNA"/>
</dbReference>